<dbReference type="CDD" id="cd06257">
    <property type="entry name" value="DnaJ"/>
    <property type="match status" value="1"/>
</dbReference>
<dbReference type="Pfam" id="PF13432">
    <property type="entry name" value="TPR_16"/>
    <property type="match status" value="1"/>
</dbReference>
<organism evidence="2 3">
    <name type="scientific">Juglans regia</name>
    <name type="common">English walnut</name>
    <dbReference type="NCBI Taxonomy" id="51240"/>
    <lineage>
        <taxon>Eukaryota</taxon>
        <taxon>Viridiplantae</taxon>
        <taxon>Streptophyta</taxon>
        <taxon>Embryophyta</taxon>
        <taxon>Tracheophyta</taxon>
        <taxon>Spermatophyta</taxon>
        <taxon>Magnoliopsida</taxon>
        <taxon>eudicotyledons</taxon>
        <taxon>Gunneridae</taxon>
        <taxon>Pentapetalae</taxon>
        <taxon>rosids</taxon>
        <taxon>fabids</taxon>
        <taxon>Fagales</taxon>
        <taxon>Juglandaceae</taxon>
        <taxon>Juglans</taxon>
    </lineage>
</organism>
<accession>A0A2I4DNZ7</accession>
<reference evidence="3" key="1">
    <citation type="submission" date="2025-08" db="UniProtKB">
        <authorList>
            <consortium name="RefSeq"/>
        </authorList>
    </citation>
    <scope>IDENTIFICATION</scope>
    <source>
        <tissue evidence="3">Leaves</tissue>
    </source>
</reference>
<dbReference type="OrthoDB" id="10250354at2759"/>
<dbReference type="Pfam" id="PF00226">
    <property type="entry name" value="DnaJ"/>
    <property type="match status" value="1"/>
</dbReference>
<feature type="compositionally biased region" description="Polar residues" evidence="1">
    <location>
        <begin position="715"/>
        <end position="727"/>
    </location>
</feature>
<feature type="compositionally biased region" description="Polar residues" evidence="1">
    <location>
        <begin position="836"/>
        <end position="846"/>
    </location>
</feature>
<dbReference type="InterPro" id="IPR001623">
    <property type="entry name" value="DnaJ_domain"/>
</dbReference>
<dbReference type="PROSITE" id="PS00636">
    <property type="entry name" value="DNAJ_1"/>
    <property type="match status" value="1"/>
</dbReference>
<gene>
    <name evidence="3" type="primary">LOC108982058</name>
</gene>
<evidence type="ECO:0000256" key="1">
    <source>
        <dbReference type="SAM" id="MobiDB-lite"/>
    </source>
</evidence>
<dbReference type="PRINTS" id="PR00625">
    <property type="entry name" value="JDOMAIN"/>
</dbReference>
<feature type="compositionally biased region" description="Low complexity" evidence="1">
    <location>
        <begin position="13"/>
        <end position="33"/>
    </location>
</feature>
<dbReference type="PANTHER" id="PTHR45181:SF8">
    <property type="entry name" value="HEAT SHOCK PROTEIN DNAJ WITH TETRATRICOPEPTIDE REPEAT-CONTAINING PROTEIN"/>
    <property type="match status" value="1"/>
</dbReference>
<dbReference type="Proteomes" id="UP000235220">
    <property type="component" value="Chromosome 4"/>
</dbReference>
<feature type="region of interest" description="Disordered" evidence="1">
    <location>
        <begin position="787"/>
        <end position="846"/>
    </location>
</feature>
<feature type="region of interest" description="Disordered" evidence="1">
    <location>
        <begin position="520"/>
        <end position="543"/>
    </location>
</feature>
<dbReference type="SUPFAM" id="SSF46565">
    <property type="entry name" value="Chaperone J-domain"/>
    <property type="match status" value="1"/>
</dbReference>
<dbReference type="SMART" id="SM00028">
    <property type="entry name" value="TPR"/>
    <property type="match status" value="8"/>
</dbReference>
<feature type="compositionally biased region" description="Polar residues" evidence="1">
    <location>
        <begin position="1457"/>
        <end position="1473"/>
    </location>
</feature>
<dbReference type="SUPFAM" id="SSF48452">
    <property type="entry name" value="TPR-like"/>
    <property type="match status" value="3"/>
</dbReference>
<dbReference type="GeneID" id="108982058"/>
<dbReference type="STRING" id="51240.A0A2I4DNZ7"/>
<feature type="region of interest" description="Disordered" evidence="1">
    <location>
        <begin position="1435"/>
        <end position="1477"/>
    </location>
</feature>
<feature type="region of interest" description="Disordered" evidence="1">
    <location>
        <begin position="316"/>
        <end position="346"/>
    </location>
</feature>
<dbReference type="KEGG" id="jre:108982058"/>
<feature type="compositionally biased region" description="Basic and acidic residues" evidence="1">
    <location>
        <begin position="818"/>
        <end position="833"/>
    </location>
</feature>
<sequence>MSPAAVGVRPPISSAAQSTPSSSASQNPDSNHSFNFDSNYSGDYSDNRQNSISSSFGAAAECDRGAPFALNVTRAGSRARPRLVKVRKQLGNQQSRSRAVSKEGGSIFNPFEFDSSRVGDGAGTLNGISKSSNWVINDTGACKGFSFSNGDIKSEKPEGVDFVFGANPSVFNSELGSEVRGISESVGNLDGEDGGKVKVLNGMQLGKTENVGFAFGAKQSGFKSNSYDRKKLSGENARKSMVGDKGNVEAQPELERGKLHDFCFLFEADWSNMASDSDAEKRECGECVNKLGSEGIGKTKLQTETEGGKHDNVGFAFGNSQNDKPLNLNPEKGESGGNLEKVDSDGDKMHRENETVTNKFAGQNAIGSISTSEKRECSKKVGILDSENNGILKYGNEVEFQKHDDLDFVFGSSWFNSVSKNSEKRESGETFGKLGTKERGEVKMKSGAESHKTKATAKHFDTDVNGSSNEKFDPRVFVFGSGTKKDYSFNECRASQCSGEMQLNNEHFENCDSVKAQISGLSSDGQGKGKSISGGSSNVASASSTSTLFNLPDELIKVKIDDSEDVDGTEKIVDVNKNSCTNFGPSFMFDRREKASGSFDTRSVGVSKDLDASQFHQGQANDDIQRVASAAPSSFSSNGHGSQPIGSASEVHFIGGLGTKDGNCFTSIPDGSRVSFTTLNEPKWNPSCFEGNLFLNKKMESRVKRRYMKDKRSNKTGGNVKPSSSYKQKPAQDHVSHEISSKNPNSPGCYSPMDFSPYQETSIADPYLKEASVTSPEFSFVDNDLASSGLRSTVPNDSKDEDLATAEGLDVNKTSGQKSREQHEEKFCGHNEGRTGMSSSTERQENNCRTQFYSASRVEEQERFFTFSASSYAQGSLSATRRQQRKKSRGKVDHDSSASSPHLDAVDKSEAHEQLQGDVSFSAAIQETCDQLRIRGNQAYKDQELSKAEDLYTQGIVSVPSSERLGCCLRPLLLCYSNRAATRMFLGRIREALGDCVMAITLDPNFLKAQMRAANCQLVLGEVDDAMQCFNKCLESGGGVCLDRKFIIEAADGLQKAQKVAENTNRAAKLLEQRTSDAALIALEIIAEALSISLYSEKLLEMKAEALYMLHKYEEAIQLCEQSLSFAEKNCASLSTVANVESYGYEVYSTVRLWRWCLIPKCYFHLGRLEAALELLQKLEQAESITDRYINKNLELSTSLAVTIRELLRHKRAGNEAFQTRKYTEAIEHYTIALSSNVQSRPFSAICLCNRAAAFQALGQTADAIADCSLAVTLDGNYAKAVRRRATLHEMIRDYKQAASDLQRLVSILENCFDKKAKQSGTPDRSTSSVKELRQAQKHLPLMEEKAKEGIPLDFYLILGIKPSDPVSDIKKAYRKAALRHHPDKAGQFLARSESGDEGQLWKEISQEVHKDADRIFKMIGEAYAVLSDANKRSEYDLEEDRRKAPKESHRSEGYRRTSNVYSSPFESSTTRGNWWEDWKTHGNSHSQW</sequence>
<feature type="compositionally biased region" description="Basic and acidic residues" evidence="1">
    <location>
        <begin position="730"/>
        <end position="740"/>
    </location>
</feature>
<feature type="compositionally biased region" description="Polar residues" evidence="1">
    <location>
        <begin position="787"/>
        <end position="796"/>
    </location>
</feature>
<dbReference type="PROSITE" id="PS50076">
    <property type="entry name" value="DNAJ_2"/>
    <property type="match status" value="1"/>
</dbReference>
<feature type="region of interest" description="Disordered" evidence="1">
    <location>
        <begin position="1"/>
        <end position="48"/>
    </location>
</feature>
<name>A0A2I4DNZ7_JUGRE</name>
<evidence type="ECO:0000313" key="3">
    <source>
        <dbReference type="RefSeq" id="XP_018808878.1"/>
    </source>
</evidence>
<dbReference type="InterPro" id="IPR018253">
    <property type="entry name" value="DnaJ_domain_CS"/>
</dbReference>
<feature type="region of interest" description="Disordered" evidence="1">
    <location>
        <begin position="876"/>
        <end position="911"/>
    </location>
</feature>
<feature type="region of interest" description="Disordered" evidence="1">
    <location>
        <begin position="706"/>
        <end position="754"/>
    </location>
</feature>
<dbReference type="InterPro" id="IPR011990">
    <property type="entry name" value="TPR-like_helical_dom_sf"/>
</dbReference>
<dbReference type="Gramene" id="Jr04_18490_p1">
    <property type="protein sequence ID" value="cds.Jr04_18490_p1"/>
    <property type="gene ID" value="Jr04_18490"/>
</dbReference>
<dbReference type="InterPro" id="IPR036869">
    <property type="entry name" value="J_dom_sf"/>
</dbReference>
<keyword evidence="2" id="KW-1185">Reference proteome</keyword>
<dbReference type="SMART" id="SM00271">
    <property type="entry name" value="DnaJ"/>
    <property type="match status" value="1"/>
</dbReference>
<feature type="compositionally biased region" description="Low complexity" evidence="1">
    <location>
        <begin position="522"/>
        <end position="543"/>
    </location>
</feature>
<feature type="compositionally biased region" description="Basic and acidic residues" evidence="1">
    <location>
        <begin position="1435"/>
        <end position="1456"/>
    </location>
</feature>
<feature type="compositionally biased region" description="Polar residues" evidence="1">
    <location>
        <begin position="34"/>
        <end position="48"/>
    </location>
</feature>
<dbReference type="Gene3D" id="1.10.287.110">
    <property type="entry name" value="DnaJ domain"/>
    <property type="match status" value="1"/>
</dbReference>
<evidence type="ECO:0000313" key="2">
    <source>
        <dbReference type="Proteomes" id="UP000235220"/>
    </source>
</evidence>
<proteinExistence type="predicted"/>
<dbReference type="FunCoup" id="A0A2I4DNZ7">
    <property type="interactions" value="716"/>
</dbReference>
<dbReference type="InterPro" id="IPR019734">
    <property type="entry name" value="TPR_rpt"/>
</dbReference>
<dbReference type="PANTHER" id="PTHR45181">
    <property type="entry name" value="HEAT SHOCK PROTEIN DNAJ WITH TETRATRICOPEPTIDE REPEAT-CONTAINING PROTEIN"/>
    <property type="match status" value="1"/>
</dbReference>
<dbReference type="Gene3D" id="1.25.40.10">
    <property type="entry name" value="Tetratricopeptide repeat domain"/>
    <property type="match status" value="3"/>
</dbReference>
<protein>
    <submittedName>
        <fullName evidence="3">Uncharacterized protein LOC108982058 isoform X1</fullName>
    </submittedName>
</protein>
<dbReference type="RefSeq" id="XP_018808878.1">
    <property type="nucleotide sequence ID" value="XM_018953333.2"/>
</dbReference>